<evidence type="ECO:0000256" key="1">
    <source>
        <dbReference type="SAM" id="MobiDB-lite"/>
    </source>
</evidence>
<protein>
    <submittedName>
        <fullName evidence="2">Uncharacterized protein</fullName>
    </submittedName>
</protein>
<sequence length="115" mass="12529">MSDQSNGLAGPDCPQWCRAQHGDEIHPDDRRHESEIVVVPVAENARTSARAGDGAAHRRPDSAEVFLVIHQQLGEPDVWVGLGVDGRGMDLSLESAKRVHQALEDLLSITRCQGE</sequence>
<comment type="caution">
    <text evidence="2">The sequence shown here is derived from an EMBL/GenBank/DDBJ whole genome shotgun (WGS) entry which is preliminary data.</text>
</comment>
<feature type="region of interest" description="Disordered" evidence="1">
    <location>
        <begin position="1"/>
        <end position="31"/>
    </location>
</feature>
<evidence type="ECO:0000313" key="3">
    <source>
        <dbReference type="Proteomes" id="UP000310458"/>
    </source>
</evidence>
<dbReference type="RefSeq" id="WP_138252991.1">
    <property type="nucleotide sequence ID" value="NZ_VAVZ01000018.1"/>
</dbReference>
<evidence type="ECO:0000313" key="2">
    <source>
        <dbReference type="EMBL" id="TLP97364.1"/>
    </source>
</evidence>
<feature type="compositionally biased region" description="Basic and acidic residues" evidence="1">
    <location>
        <begin position="20"/>
        <end position="31"/>
    </location>
</feature>
<reference evidence="2 3" key="1">
    <citation type="submission" date="2019-05" db="EMBL/GenBank/DDBJ databases">
        <title>Nesterenkonia sp. GY074 isolated from the Southern Atlantic Ocean.</title>
        <authorList>
            <person name="Zhang G."/>
        </authorList>
    </citation>
    <scope>NUCLEOTIDE SEQUENCE [LARGE SCALE GENOMIC DNA]</scope>
    <source>
        <strain evidence="2 3">GY074</strain>
    </source>
</reference>
<accession>A0A5R9BAW0</accession>
<dbReference type="AlphaFoldDB" id="A0A5R9BAW0"/>
<dbReference type="Pfam" id="PF21848">
    <property type="entry name" value="DUF6907"/>
    <property type="match status" value="1"/>
</dbReference>
<dbReference type="Proteomes" id="UP000310458">
    <property type="component" value="Unassembled WGS sequence"/>
</dbReference>
<dbReference type="OrthoDB" id="5082479at2"/>
<gene>
    <name evidence="2" type="ORF">FEF26_07875</name>
</gene>
<keyword evidence="3" id="KW-1185">Reference proteome</keyword>
<proteinExistence type="predicted"/>
<name>A0A5R9BAW0_9MICC</name>
<dbReference type="EMBL" id="VAVZ01000018">
    <property type="protein sequence ID" value="TLP97364.1"/>
    <property type="molecule type" value="Genomic_DNA"/>
</dbReference>
<dbReference type="InterPro" id="IPR054202">
    <property type="entry name" value="DUF6907"/>
</dbReference>
<organism evidence="2 3">
    <name type="scientific">Nesterenkonia salmonea</name>
    <dbReference type="NCBI Taxonomy" id="1804987"/>
    <lineage>
        <taxon>Bacteria</taxon>
        <taxon>Bacillati</taxon>
        <taxon>Actinomycetota</taxon>
        <taxon>Actinomycetes</taxon>
        <taxon>Micrococcales</taxon>
        <taxon>Micrococcaceae</taxon>
        <taxon>Nesterenkonia</taxon>
    </lineage>
</organism>